<reference evidence="1 2" key="1">
    <citation type="submission" date="2022-07" db="EMBL/GenBank/DDBJ databases">
        <title>Novel species in genus Aeromicrobium.</title>
        <authorList>
            <person name="Ye L."/>
        </authorList>
    </citation>
    <scope>NUCLEOTIDE SEQUENCE [LARGE SCALE GENOMIC DNA]</scope>
    <source>
        <strain evidence="2">zg-Y50</strain>
    </source>
</reference>
<name>A0ABY5KKH6_9ACTN</name>
<dbReference type="RefSeq" id="WP_232416504.1">
    <property type="nucleotide sequence ID" value="NZ_CP101990.1"/>
</dbReference>
<proteinExistence type="predicted"/>
<organism evidence="1 2">
    <name type="scientific">Aeromicrobium duanguangcaii</name>
    <dbReference type="NCBI Taxonomy" id="2968086"/>
    <lineage>
        <taxon>Bacteria</taxon>
        <taxon>Bacillati</taxon>
        <taxon>Actinomycetota</taxon>
        <taxon>Actinomycetes</taxon>
        <taxon>Propionibacteriales</taxon>
        <taxon>Nocardioidaceae</taxon>
        <taxon>Aeromicrobium</taxon>
    </lineage>
</organism>
<gene>
    <name evidence="1" type="ORF">NP095_07635</name>
</gene>
<dbReference type="EMBL" id="CP101990">
    <property type="protein sequence ID" value="UUI69956.1"/>
    <property type="molecule type" value="Genomic_DNA"/>
</dbReference>
<evidence type="ECO:0000313" key="2">
    <source>
        <dbReference type="Proteomes" id="UP001315860"/>
    </source>
</evidence>
<keyword evidence="2" id="KW-1185">Reference proteome</keyword>
<protein>
    <submittedName>
        <fullName evidence="1">Uncharacterized protein</fullName>
    </submittedName>
</protein>
<accession>A0ABY5KKH6</accession>
<dbReference type="Proteomes" id="UP001315860">
    <property type="component" value="Chromosome"/>
</dbReference>
<sequence length="211" mass="23565">MLANQARTISSRDDHQLLSSELLDVRIHQFYVLLKNRNAWHSTTSRRYDGAEGLFTTSADAKHAAEALRSRGSWFTVLSVPAISLVAELGAMGLADHHALNSFGKWDREKGGAFLRVGTPLKQTLAAFEVDGLWRSRVNEHSLIAGTLERVTAHDLLEQDPAWVSWDSYSHGSGYYMGWTERQNHYDTSAVESIRYQFESVNGLQLTGLSG</sequence>
<evidence type="ECO:0000313" key="1">
    <source>
        <dbReference type="EMBL" id="UUI69956.1"/>
    </source>
</evidence>